<dbReference type="InterPro" id="IPR040980">
    <property type="entry name" value="SWI2_SNF2"/>
</dbReference>
<evidence type="ECO:0000256" key="1">
    <source>
        <dbReference type="ARBA" id="ARBA00000851"/>
    </source>
</evidence>
<dbReference type="CDD" id="cd22332">
    <property type="entry name" value="HsdR_N"/>
    <property type="match status" value="1"/>
</dbReference>
<dbReference type="PANTHER" id="PTHR30195:SF16">
    <property type="entry name" value="TYPE I RESTRICTION ENZYME ENDONUCLEASE SUBUNIT"/>
    <property type="match status" value="1"/>
</dbReference>
<dbReference type="InterPro" id="IPR027417">
    <property type="entry name" value="P-loop_NTPase"/>
</dbReference>
<keyword evidence="6 11" id="KW-0680">Restriction system</keyword>
<keyword evidence="9 11" id="KW-0067">ATP-binding</keyword>
<feature type="domain" description="Helicase ATP-binding" evidence="12">
    <location>
        <begin position="272"/>
        <end position="444"/>
    </location>
</feature>
<dbReference type="GO" id="GO:0009307">
    <property type="term" value="P:DNA restriction-modification system"/>
    <property type="evidence" value="ECO:0007669"/>
    <property type="project" value="UniProtKB-KW"/>
</dbReference>
<comment type="similarity">
    <text evidence="2 11">Belongs to the HsdR family.</text>
</comment>
<dbReference type="Pfam" id="PF12008">
    <property type="entry name" value="EcoR124_C"/>
    <property type="match status" value="1"/>
</dbReference>
<dbReference type="RefSeq" id="WP_199568113.1">
    <property type="nucleotide sequence ID" value="NZ_JAENBP010000007.1"/>
</dbReference>
<evidence type="ECO:0000256" key="11">
    <source>
        <dbReference type="RuleBase" id="RU364115"/>
    </source>
</evidence>
<evidence type="ECO:0000256" key="9">
    <source>
        <dbReference type="ARBA" id="ARBA00022840"/>
    </source>
</evidence>
<accession>A0A934PAR6</accession>
<reference evidence="13 14" key="1">
    <citation type="journal article" date="2021" name="Int. J. Syst. Evol. Microbiol.">
        <title>Streptococcus vicugnae sp. nov., isolated from faeces of alpacas (Vicugna pacos) and cattle (Bos taurus), Streptococcus zalophi sp. nov., and Streptococcus pacificus sp. nov., isolated from respiratory tract of California sea lions (Zalophus californianus).</title>
        <authorList>
            <person name="Volokhov D.V."/>
            <person name="Zagorodnyaya T.A."/>
            <person name="Shen Z."/>
            <person name="Blom J."/>
            <person name="Furtak V.A."/>
            <person name="Eisenberg T."/>
            <person name="Fan P."/>
            <person name="Jeong K.C."/>
            <person name="Gao Y."/>
            <person name="Zhang S."/>
            <person name="Amselle M."/>
        </authorList>
    </citation>
    <scope>NUCLEOTIDE SEQUENCE [LARGE SCALE GENOMIC DNA]</scope>
    <source>
        <strain evidence="14">CSL7508-lung</strain>
    </source>
</reference>
<keyword evidence="14" id="KW-1185">Reference proteome</keyword>
<dbReference type="PANTHER" id="PTHR30195">
    <property type="entry name" value="TYPE I SITE-SPECIFIC DEOXYRIBONUCLEASE PROTEIN SUBUNIT M AND R"/>
    <property type="match status" value="1"/>
</dbReference>
<keyword evidence="5 11" id="KW-0547">Nucleotide-binding</keyword>
<evidence type="ECO:0000256" key="5">
    <source>
        <dbReference type="ARBA" id="ARBA00022741"/>
    </source>
</evidence>
<dbReference type="Pfam" id="PF22679">
    <property type="entry name" value="T1R_D3-like"/>
    <property type="match status" value="1"/>
</dbReference>
<evidence type="ECO:0000313" key="14">
    <source>
        <dbReference type="Proteomes" id="UP000644875"/>
    </source>
</evidence>
<dbReference type="GO" id="GO:0003677">
    <property type="term" value="F:DNA binding"/>
    <property type="evidence" value="ECO:0007669"/>
    <property type="project" value="UniProtKB-KW"/>
</dbReference>
<dbReference type="Gene3D" id="3.90.1570.50">
    <property type="match status" value="1"/>
</dbReference>
<evidence type="ECO:0000256" key="6">
    <source>
        <dbReference type="ARBA" id="ARBA00022747"/>
    </source>
</evidence>
<dbReference type="Proteomes" id="UP000644875">
    <property type="component" value="Unassembled WGS sequence"/>
</dbReference>
<comment type="function">
    <text evidence="11">Subunit R is required for both nuclease and ATPase activities, but not for modification.</text>
</comment>
<dbReference type="EC" id="3.1.21.3" evidence="11"/>
<evidence type="ECO:0000313" key="13">
    <source>
        <dbReference type="EMBL" id="MBJ8350197.1"/>
    </source>
</evidence>
<dbReference type="SMART" id="SM00487">
    <property type="entry name" value="DEXDc"/>
    <property type="match status" value="1"/>
</dbReference>
<comment type="caution">
    <text evidence="13">The sequence shown here is derived from an EMBL/GenBank/DDBJ whole genome shotgun (WGS) entry which is preliminary data.</text>
</comment>
<dbReference type="PROSITE" id="PS51192">
    <property type="entry name" value="HELICASE_ATP_BIND_1"/>
    <property type="match status" value="1"/>
</dbReference>
<evidence type="ECO:0000256" key="4">
    <source>
        <dbReference type="ARBA" id="ARBA00022722"/>
    </source>
</evidence>
<dbReference type="GO" id="GO:0005524">
    <property type="term" value="F:ATP binding"/>
    <property type="evidence" value="ECO:0007669"/>
    <property type="project" value="UniProtKB-KW"/>
</dbReference>
<dbReference type="NCBIfam" id="TIGR00348">
    <property type="entry name" value="hsdR"/>
    <property type="match status" value="1"/>
</dbReference>
<comment type="catalytic activity">
    <reaction evidence="1 11">
        <text>Endonucleolytic cleavage of DNA to give random double-stranded fragments with terminal 5'-phosphates, ATP is simultaneously hydrolyzed.</text>
        <dbReference type="EC" id="3.1.21.3"/>
    </reaction>
</comment>
<dbReference type="AlphaFoldDB" id="A0A934PAR6"/>
<dbReference type="Pfam" id="PF04313">
    <property type="entry name" value="HSDR_N"/>
    <property type="match status" value="1"/>
</dbReference>
<dbReference type="Gene3D" id="3.40.50.300">
    <property type="entry name" value="P-loop containing nucleotide triphosphate hydrolases"/>
    <property type="match status" value="2"/>
</dbReference>
<dbReference type="InterPro" id="IPR004473">
    <property type="entry name" value="Restrct_endonuc_typeI_HsdR"/>
</dbReference>
<keyword evidence="7 13" id="KW-0255">Endonuclease</keyword>
<dbReference type="EMBL" id="JAENBP010000007">
    <property type="protein sequence ID" value="MBJ8350197.1"/>
    <property type="molecule type" value="Genomic_DNA"/>
</dbReference>
<evidence type="ECO:0000256" key="8">
    <source>
        <dbReference type="ARBA" id="ARBA00022801"/>
    </source>
</evidence>
<evidence type="ECO:0000256" key="10">
    <source>
        <dbReference type="ARBA" id="ARBA00023125"/>
    </source>
</evidence>
<evidence type="ECO:0000256" key="7">
    <source>
        <dbReference type="ARBA" id="ARBA00022759"/>
    </source>
</evidence>
<name>A0A934PAR6_9STRE</name>
<protein>
    <recommendedName>
        <fullName evidence="11">Type I restriction enzyme endonuclease subunit</fullName>
        <shortName evidence="11">R protein</shortName>
        <ecNumber evidence="11">3.1.21.3</ecNumber>
    </recommendedName>
    <alternativeName>
        <fullName evidence="11">Type-1 restriction enzyme R protein</fullName>
    </alternativeName>
</protein>
<evidence type="ECO:0000259" key="12">
    <source>
        <dbReference type="PROSITE" id="PS51192"/>
    </source>
</evidence>
<dbReference type="InterPro" id="IPR014001">
    <property type="entry name" value="Helicase_ATP-bd"/>
</dbReference>
<dbReference type="InterPro" id="IPR055180">
    <property type="entry name" value="HsdR_RecA-like_helicase_dom_2"/>
</dbReference>
<organism evidence="13 14">
    <name type="scientific">Streptococcus zalophi</name>
    <dbReference type="NCBI Taxonomy" id="640031"/>
    <lineage>
        <taxon>Bacteria</taxon>
        <taxon>Bacillati</taxon>
        <taxon>Bacillota</taxon>
        <taxon>Bacilli</taxon>
        <taxon>Lactobacillales</taxon>
        <taxon>Streptococcaceae</taxon>
        <taxon>Streptococcus</taxon>
    </lineage>
</organism>
<keyword evidence="10 11" id="KW-0238">DNA-binding</keyword>
<comment type="subunit">
    <text evidence="3 11">The type I restriction/modification system is composed of three polypeptides R, M and S.</text>
</comment>
<evidence type="ECO:0000256" key="3">
    <source>
        <dbReference type="ARBA" id="ARBA00011296"/>
    </source>
</evidence>
<dbReference type="CDD" id="cd18800">
    <property type="entry name" value="SF2_C_EcoR124I-like"/>
    <property type="match status" value="1"/>
</dbReference>
<dbReference type="GO" id="GO:0009035">
    <property type="term" value="F:type I site-specific deoxyribonuclease activity"/>
    <property type="evidence" value="ECO:0007669"/>
    <property type="project" value="UniProtKB-EC"/>
</dbReference>
<evidence type="ECO:0000256" key="2">
    <source>
        <dbReference type="ARBA" id="ARBA00008598"/>
    </source>
</evidence>
<dbReference type="SUPFAM" id="SSF52540">
    <property type="entry name" value="P-loop containing nucleoside triphosphate hydrolases"/>
    <property type="match status" value="2"/>
</dbReference>
<proteinExistence type="inferred from homology"/>
<sequence>MSKTTKELEIEKRLIEQLITGDSQWSYRPDLRTEDSLWENFFQKLEQNNLAILGENLLTEQEKEQIKVQLTFTNYYEAAKWLAGENGIAKVQVQREDATLGTIRLAVIWRDNVAGGKSSYEVVNQVERPKVNPSDKDRRLDVTLLINGLPMIHIELKNHQHPFMDAFHQIRKYERENKLKGIYSSLQMFVVSNVTDTRYIAAAKESKLNDQFLTKWVDTDNRPIINLFDFADEVLRIPRAHQMVMQYSVIDDAKKALILLRPYQVHAIEAVQEASYQGKSGYVWHTTGSGKTLTSYKVARNLLQINSINKTIFVVDRRDLDQQTTSSFLSYAQNDTIAIDETDNTKELVQRLFSDEKTVLVTTIQKLEAMQRKVDDGKYQREAEKIRNLRVAFVVDECHRAVSPLAQRKLATFFKRSLWYGFTGTPIFSENKRQALGDLPQTTEQLYGDKLHEYTVRNAIHDKAVLGFKVEYVNTIHSDQIESEDDILDHYYENEEHMLQVIDYIINKSRSKLGFQKGVGKTYNAILTVKSITIAQHYYDLIQAVKRGEKSVQISNQVKKVLPDFPKVAITYSVTENEESSIDHQEKMQDSISDYNQEFDTHFSLADLRGFNTDVNNRLARKRDIYQHRSEQLDLVIVVNRLLTGFDAPCLSTLFIDRPPMSPQDIIQSFSRTNRIFDSKKHYGQIVTFQRPEHYKERVDDAIRLYSNSKEGSSDILAPEWKDAKATFDEKLAIFQAELTDNPDVATDIEAASTSYLKTFAKNYQAFDRAFAAIQVYFEYDEDSIYQEKNLTQEILENYQGIYQNVLAELKRRADNGDEDEDDVLVDIMYELESVHIDEINYEYIISLIQSFIPESDDDTKEMTPKEIEAIDGYIDNLGKTNKGLADLISNLWYQIQMDPESYRGQSVNNILQQMIDEVITKEVTQLARKWYIGFDELMYLVEHYQKGKKRQLGEQDLNQSQRYKDYQNEVSEPLNIFSYKNEIRNDYIRLIEEVIEPLRVGR</sequence>
<gene>
    <name evidence="13" type="ORF">JHK64_06070</name>
</gene>
<dbReference type="InterPro" id="IPR022625">
    <property type="entry name" value="TypeI_RM_Rsu_C"/>
</dbReference>
<keyword evidence="4" id="KW-0540">Nuclease</keyword>
<dbReference type="InterPro" id="IPR007409">
    <property type="entry name" value="Restrct_endonuc_type1_HsdR_N"/>
</dbReference>
<dbReference type="InterPro" id="IPR051268">
    <property type="entry name" value="Type-I_R_enzyme_R_subunit"/>
</dbReference>
<dbReference type="Pfam" id="PF18766">
    <property type="entry name" value="SWI2_SNF2"/>
    <property type="match status" value="1"/>
</dbReference>
<keyword evidence="8 11" id="KW-0378">Hydrolase</keyword>